<dbReference type="EMBL" id="JAOURS010000001">
    <property type="protein sequence ID" value="MDC6636808.1"/>
    <property type="molecule type" value="Genomic_DNA"/>
</dbReference>
<dbReference type="EMBL" id="PDLK01000002">
    <property type="protein sequence ID" value="PHH04614.1"/>
    <property type="molecule type" value="Genomic_DNA"/>
</dbReference>
<gene>
    <name evidence="3" type="ORF">CRX53_11830</name>
    <name evidence="2" type="ORF">OEZ79_00945</name>
</gene>
<dbReference type="SMART" id="SM00953">
    <property type="entry name" value="RES"/>
    <property type="match status" value="1"/>
</dbReference>
<dbReference type="Pfam" id="PF08808">
    <property type="entry name" value="RES"/>
    <property type="match status" value="1"/>
</dbReference>
<dbReference type="InterPro" id="IPR014914">
    <property type="entry name" value="RES_dom"/>
</dbReference>
<evidence type="ECO:0000313" key="2">
    <source>
        <dbReference type="EMBL" id="MDC6636808.1"/>
    </source>
</evidence>
<organism evidence="3 4">
    <name type="scientific">Leclercia adecarboxylata</name>
    <dbReference type="NCBI Taxonomy" id="83655"/>
    <lineage>
        <taxon>Bacteria</taxon>
        <taxon>Pseudomonadati</taxon>
        <taxon>Pseudomonadota</taxon>
        <taxon>Gammaproteobacteria</taxon>
        <taxon>Enterobacterales</taxon>
        <taxon>Enterobacteriaceae</taxon>
        <taxon>Leclercia</taxon>
    </lineage>
</organism>
<dbReference type="RefSeq" id="WP_051915991.1">
    <property type="nucleotide sequence ID" value="NZ_CP013990.1"/>
</dbReference>
<comment type="caution">
    <text evidence="3">The sequence shown here is derived from an EMBL/GenBank/DDBJ whole genome shotgun (WGS) entry which is preliminary data.</text>
</comment>
<sequence>MIHPEIPRTAVVPLKGYRLLHTKYPAIYVFEDVATPEAFDVLYEIQKLTNPRLTQEVGNLALLPRKEWVLGIRGAHYAMAAFTHVNPDGSRFSNGDYGVYYLGDSKETALAEIVYHCHLYWHNVPDLKFERFEYRCLETELEGCAFADITGLPDSHPWYHPTDYHEPQQFGARLRVAGETGVTYRSVRKPGGICWALLTPKPITSIIQTSLHQIIWDKGIVSIGLVTPVSK</sequence>
<dbReference type="GeneID" id="30332058"/>
<evidence type="ECO:0000259" key="1">
    <source>
        <dbReference type="SMART" id="SM00953"/>
    </source>
</evidence>
<reference evidence="2" key="3">
    <citation type="journal article" date="2023" name="Genes Genomics">
        <title>Genomic insights of Leclercia adecarboxylata strains linked to an outbreak in public hospitals in Mexico.</title>
        <authorList>
            <person name="Barrios-Villa E."/>
            <person name="Pacheco-Flores B."/>
            <person name="Lozano-Zarain P."/>
            <person name="Del Campo-Ortega R."/>
            <person name="de Jesus Ascencio-Montiel I."/>
            <person name="Gonzalez-Leon M."/>
            <person name="Camorlinga-Ponce M."/>
            <person name="Gaytan Cervantes F.J."/>
            <person name="Gonzalez Torres C."/>
            <person name="Aguilar E."/>
            <person name="Gonzalez Ibarra J."/>
            <person name="Torres Lopez F.J."/>
            <person name="Rosas-Vargas H."/>
            <person name="Gonzalez-Bonilla C.R."/>
            <person name="Del Carmen Rocha-Gracia R."/>
        </authorList>
    </citation>
    <scope>NUCLEOTIDE SEQUENCE</scope>
    <source>
        <strain evidence="2">Lac40</strain>
    </source>
</reference>
<accession>A0A7H0FH86</accession>
<reference evidence="4" key="1">
    <citation type="submission" date="2017-09" db="EMBL/GenBank/DDBJ databases">
        <title>FDA dAtabase for Regulatory Grade micrObial Sequences (FDA-ARGOS): Supporting development and validation of Infectious Disease Dx tests.</title>
        <authorList>
            <person name="Minogue T."/>
            <person name="Wolcott M."/>
            <person name="Wasieloski L."/>
            <person name="Aguilar W."/>
            <person name="Moore D."/>
            <person name="Tallon L."/>
            <person name="Sadzewicz L."/>
            <person name="Ott S."/>
            <person name="Zhao X."/>
            <person name="Nagaraj S."/>
            <person name="Vavikolanu K."/>
            <person name="Aluvathingal J."/>
            <person name="Nadendla S."/>
            <person name="Sichtig H."/>
        </authorList>
    </citation>
    <scope>NUCLEOTIDE SEQUENCE [LARGE SCALE GENOMIC DNA]</scope>
    <source>
        <strain evidence="4">FDAARGOS_404</strain>
    </source>
</reference>
<name>A0A7H0FH86_9ENTR</name>
<dbReference type="Proteomes" id="UP000222768">
    <property type="component" value="Unassembled WGS sequence"/>
</dbReference>
<reference evidence="3" key="2">
    <citation type="submission" date="2017-09" db="EMBL/GenBank/DDBJ databases">
        <title>FDA dAtabase for Regulatory Grade micrObial Sequences (FDA-ARGOS): Supporting development and validation of Infectious Disease Dx tests.</title>
        <authorList>
            <person name="Minogue T."/>
            <person name="Wolcott M."/>
            <person name="Wasieloski L."/>
            <person name="Aguilar W."/>
            <person name="Moore D."/>
            <person name="Tallon L.J."/>
            <person name="Sadzewicz L."/>
            <person name="Ott S."/>
            <person name="Zhao X."/>
            <person name="Nagaraj S."/>
            <person name="Vavikolanu K."/>
            <person name="Aluvathingal J."/>
            <person name="Nadendla S."/>
            <person name="Sichtig H."/>
        </authorList>
    </citation>
    <scope>NUCLEOTIDE SEQUENCE</scope>
    <source>
        <strain evidence="3">FDAARGOS_404</strain>
    </source>
</reference>
<evidence type="ECO:0000313" key="3">
    <source>
        <dbReference type="EMBL" id="PHH04614.1"/>
    </source>
</evidence>
<protein>
    <submittedName>
        <fullName evidence="3">RES domain-containing protein</fullName>
    </submittedName>
    <submittedName>
        <fullName evidence="2">RES family NAD+ phosphorylase</fullName>
    </submittedName>
</protein>
<evidence type="ECO:0000313" key="4">
    <source>
        <dbReference type="Proteomes" id="UP000222768"/>
    </source>
</evidence>
<dbReference type="KEGG" id="lax:APT61_09095"/>
<dbReference type="AlphaFoldDB" id="A0A7H0FH86"/>
<proteinExistence type="predicted"/>
<feature type="domain" description="RES" evidence="1">
    <location>
        <begin position="81"/>
        <end position="209"/>
    </location>
</feature>
<dbReference type="Proteomes" id="UP001149314">
    <property type="component" value="Unassembled WGS sequence"/>
</dbReference>